<dbReference type="EMBL" id="MGEF01000030">
    <property type="protein sequence ID" value="OGL78503.1"/>
    <property type="molecule type" value="Genomic_DNA"/>
</dbReference>
<dbReference type="Gene3D" id="2.60.40.10">
    <property type="entry name" value="Immunoglobulins"/>
    <property type="match status" value="2"/>
</dbReference>
<dbReference type="Proteomes" id="UP000176604">
    <property type="component" value="Unassembled WGS sequence"/>
</dbReference>
<evidence type="ECO:0000256" key="1">
    <source>
        <dbReference type="ARBA" id="ARBA00022737"/>
    </source>
</evidence>
<dbReference type="InterPro" id="IPR050991">
    <property type="entry name" value="ECM_Regulatory_Proteins"/>
</dbReference>
<dbReference type="PANTHER" id="PTHR46708:SF2">
    <property type="entry name" value="FIBRONECTIN TYPE-III DOMAIN-CONTAINING PROTEIN"/>
    <property type="match status" value="1"/>
</dbReference>
<protein>
    <recommendedName>
        <fullName evidence="4">Fibronectin type-III domain-containing protein</fullName>
    </recommendedName>
</protein>
<dbReference type="InterPro" id="IPR013783">
    <property type="entry name" value="Ig-like_fold"/>
</dbReference>
<dbReference type="SMART" id="SM00060">
    <property type="entry name" value="FN3"/>
    <property type="match status" value="2"/>
</dbReference>
<dbReference type="PANTHER" id="PTHR46708">
    <property type="entry name" value="TENASCIN"/>
    <property type="match status" value="1"/>
</dbReference>
<keyword evidence="3" id="KW-0732">Signal</keyword>
<feature type="domain" description="Fibronectin type-III" evidence="4">
    <location>
        <begin position="149"/>
        <end position="237"/>
    </location>
</feature>
<feature type="compositionally biased region" description="Basic and acidic residues" evidence="2">
    <location>
        <begin position="370"/>
        <end position="427"/>
    </location>
</feature>
<evidence type="ECO:0000313" key="6">
    <source>
        <dbReference type="Proteomes" id="UP000176604"/>
    </source>
</evidence>
<feature type="signal peptide" evidence="3">
    <location>
        <begin position="1"/>
        <end position="28"/>
    </location>
</feature>
<feature type="chain" id="PRO_5009533051" description="Fibronectin type-III domain-containing protein" evidence="3">
    <location>
        <begin position="29"/>
        <end position="427"/>
    </location>
</feature>
<dbReference type="AlphaFoldDB" id="A0A1F7UJP2"/>
<dbReference type="STRING" id="1802397.A3J43_03960"/>
<dbReference type="SUPFAM" id="SSF49265">
    <property type="entry name" value="Fibronectin type III"/>
    <property type="match status" value="1"/>
</dbReference>
<dbReference type="InterPro" id="IPR036116">
    <property type="entry name" value="FN3_sf"/>
</dbReference>
<evidence type="ECO:0000313" key="5">
    <source>
        <dbReference type="EMBL" id="OGL78503.1"/>
    </source>
</evidence>
<dbReference type="Pfam" id="PF00041">
    <property type="entry name" value="fn3"/>
    <property type="match status" value="1"/>
</dbReference>
<gene>
    <name evidence="5" type="ORF">A3J43_03960</name>
</gene>
<feature type="domain" description="Fibronectin type-III" evidence="4">
    <location>
        <begin position="37"/>
        <end position="144"/>
    </location>
</feature>
<organism evidence="5 6">
    <name type="scientific">Candidatus Uhrbacteria bacterium RIFCSPHIGHO2_12_FULL_54_23</name>
    <dbReference type="NCBI Taxonomy" id="1802397"/>
    <lineage>
        <taxon>Bacteria</taxon>
        <taxon>Candidatus Uhriibacteriota</taxon>
    </lineage>
</organism>
<dbReference type="PROSITE" id="PS50853">
    <property type="entry name" value="FN3"/>
    <property type="match status" value="2"/>
</dbReference>
<feature type="region of interest" description="Disordered" evidence="2">
    <location>
        <begin position="358"/>
        <end position="427"/>
    </location>
</feature>
<evidence type="ECO:0000256" key="2">
    <source>
        <dbReference type="SAM" id="MobiDB-lite"/>
    </source>
</evidence>
<comment type="caution">
    <text evidence="5">The sequence shown here is derived from an EMBL/GenBank/DDBJ whole genome shotgun (WGS) entry which is preliminary data.</text>
</comment>
<dbReference type="InterPro" id="IPR003961">
    <property type="entry name" value="FN3_dom"/>
</dbReference>
<dbReference type="SUPFAM" id="SSF58113">
    <property type="entry name" value="Apolipoprotein A-I"/>
    <property type="match status" value="1"/>
</dbReference>
<evidence type="ECO:0000256" key="3">
    <source>
        <dbReference type="SAM" id="SignalP"/>
    </source>
</evidence>
<accession>A0A1F7UJP2</accession>
<keyword evidence="1" id="KW-0677">Repeat</keyword>
<sequence length="427" mass="46188">MRISSPKFFIPCASLALVGVIGAFTALAVDDTTPPSAVSDLTVATATPTTVGLAWTAPGDDGVAGTAASYDVRYRTSGFIDDVNFATSTAVAGEPSPAVAGAAESFTVTGLSPTTTYWFALRATDDAGNTSGLSNVVSTTTPADTAAPVISGVIVTDITTNSAKVKWMTDEIASSLVEYGTTASYGLNASSTGMLMSHAVPLSGLTPSTTYHFLVSSSDAFGNTATSTDRTFLTLATSTPPITTTTIQARLQMDPRTINRVRKGKKITAVVRLPKGVTFEGLDTESVLLNGSVKPIDLKLRKREWNHWGRVRRTLTMKFNSDDILPLIPTSTDQFVFTVTGKVKAGTFTGSDTVRIMPKVPKPKPNPSPKIEKKMEKIEERMEEVKERLEERREELEKKQEKMKEQMEKKQEQLKKKIEKLKDKFDD</sequence>
<reference evidence="5 6" key="1">
    <citation type="journal article" date="2016" name="Nat. Commun.">
        <title>Thousands of microbial genomes shed light on interconnected biogeochemical processes in an aquifer system.</title>
        <authorList>
            <person name="Anantharaman K."/>
            <person name="Brown C.T."/>
            <person name="Hug L.A."/>
            <person name="Sharon I."/>
            <person name="Castelle C.J."/>
            <person name="Probst A.J."/>
            <person name="Thomas B.C."/>
            <person name="Singh A."/>
            <person name="Wilkins M.J."/>
            <person name="Karaoz U."/>
            <person name="Brodie E.L."/>
            <person name="Williams K.H."/>
            <person name="Hubbard S.S."/>
            <person name="Banfield J.F."/>
        </authorList>
    </citation>
    <scope>NUCLEOTIDE SEQUENCE [LARGE SCALE GENOMIC DNA]</scope>
</reference>
<evidence type="ECO:0000259" key="4">
    <source>
        <dbReference type="PROSITE" id="PS50853"/>
    </source>
</evidence>
<dbReference type="Gene3D" id="1.20.58.60">
    <property type="match status" value="1"/>
</dbReference>
<dbReference type="CDD" id="cd00063">
    <property type="entry name" value="FN3"/>
    <property type="match status" value="2"/>
</dbReference>
<proteinExistence type="predicted"/>
<name>A0A1F7UJP2_9BACT</name>